<organism evidence="1 2">
    <name type="scientific">Bradyrhizobium jicamae</name>
    <dbReference type="NCBI Taxonomy" id="280332"/>
    <lineage>
        <taxon>Bacteria</taxon>
        <taxon>Pseudomonadati</taxon>
        <taxon>Pseudomonadota</taxon>
        <taxon>Alphaproteobacteria</taxon>
        <taxon>Hyphomicrobiales</taxon>
        <taxon>Nitrobacteraceae</taxon>
        <taxon>Bradyrhizobium</taxon>
    </lineage>
</organism>
<dbReference type="SFLD" id="SFLDS00003">
    <property type="entry name" value="Haloacid_Dehalogenase"/>
    <property type="match status" value="1"/>
</dbReference>
<dbReference type="InterPro" id="IPR006439">
    <property type="entry name" value="HAD-SF_hydro_IA"/>
</dbReference>
<proteinExistence type="predicted"/>
<dbReference type="PRINTS" id="PR00413">
    <property type="entry name" value="HADHALOGNASE"/>
</dbReference>
<comment type="caution">
    <text evidence="1">The sequence shown here is derived from an EMBL/GenBank/DDBJ whole genome shotgun (WGS) entry which is preliminary data.</text>
</comment>
<dbReference type="PANTHER" id="PTHR42896">
    <property type="entry name" value="XYLULOSE-1,5-BISPHOSPHATE (XUBP) PHOSPHATASE"/>
    <property type="match status" value="1"/>
</dbReference>
<dbReference type="GO" id="GO:0016787">
    <property type="term" value="F:hydrolase activity"/>
    <property type="evidence" value="ECO:0007669"/>
    <property type="project" value="InterPro"/>
</dbReference>
<dbReference type="STRING" id="280332.CQ12_21900"/>
<dbReference type="InterPro" id="IPR044999">
    <property type="entry name" value="CbbY-like"/>
</dbReference>
<evidence type="ECO:0000313" key="2">
    <source>
        <dbReference type="Proteomes" id="UP000050863"/>
    </source>
</evidence>
<dbReference type="Gene3D" id="3.40.50.1000">
    <property type="entry name" value="HAD superfamily/HAD-like"/>
    <property type="match status" value="1"/>
</dbReference>
<dbReference type="OrthoDB" id="9782449at2"/>
<dbReference type="EMBL" id="LLXZ01000046">
    <property type="protein sequence ID" value="KRR11473.1"/>
    <property type="molecule type" value="Genomic_DNA"/>
</dbReference>
<accession>A0A0R3LTY5</accession>
<gene>
    <name evidence="1" type="ORF">CQ12_21900</name>
</gene>
<evidence type="ECO:0000313" key="1">
    <source>
        <dbReference type="EMBL" id="KRR11473.1"/>
    </source>
</evidence>
<dbReference type="PANTHER" id="PTHR42896:SF2">
    <property type="entry name" value="CBBY-LIKE PROTEIN"/>
    <property type="match status" value="1"/>
</dbReference>
<dbReference type="CDD" id="cd07528">
    <property type="entry name" value="HAD_CbbY-like"/>
    <property type="match status" value="1"/>
</dbReference>
<dbReference type="SUPFAM" id="SSF56784">
    <property type="entry name" value="HAD-like"/>
    <property type="match status" value="1"/>
</dbReference>
<dbReference type="SFLD" id="SFLDG01129">
    <property type="entry name" value="C1.5:_HAD__Beta-PGM__Phosphata"/>
    <property type="match status" value="1"/>
</dbReference>
<dbReference type="Pfam" id="PF00702">
    <property type="entry name" value="Hydrolase"/>
    <property type="match status" value="1"/>
</dbReference>
<dbReference type="InterPro" id="IPR023198">
    <property type="entry name" value="PGP-like_dom2"/>
</dbReference>
<sequence length="238" mass="26647">MNRFRAIMFDVDGTMAETEEFHRRAFNDAFSHFDLPWRWDVATYGKLLRIAGGRERIRYFWDSLSEDRFDLSDGRINEVHRFKTRRYAELVGSGACGLRPGVVDLIVRARDGRLRLAIVTTTSRDNIGALLSQNLGPDWNRNFDVIVSGEDVPNKKPAPDAYLVALDTLGLPAASCLAIEDSRNGLVAAASAGAPVLITRSLYFRDEDFTGAASVTDDLTDLPDDFWLLQRCETRGQA</sequence>
<name>A0A0R3LTY5_9BRAD</name>
<dbReference type="NCBIfam" id="TIGR01509">
    <property type="entry name" value="HAD-SF-IA-v3"/>
    <property type="match status" value="1"/>
</dbReference>
<keyword evidence="2" id="KW-1185">Reference proteome</keyword>
<reference evidence="1 2" key="1">
    <citation type="submission" date="2014-03" db="EMBL/GenBank/DDBJ databases">
        <title>Bradyrhizobium valentinum sp. nov., isolated from effective nodules of Lupinus mariae-josephae, a lupine endemic of basic-lime soils in Eastern Spain.</title>
        <authorList>
            <person name="Duran D."/>
            <person name="Rey L."/>
            <person name="Navarro A."/>
            <person name="Busquets A."/>
            <person name="Imperial J."/>
            <person name="Ruiz-Argueso T."/>
        </authorList>
    </citation>
    <scope>NUCLEOTIDE SEQUENCE [LARGE SCALE GENOMIC DNA]</scope>
    <source>
        <strain evidence="1 2">PAC68</strain>
    </source>
</reference>
<dbReference type="InterPro" id="IPR023214">
    <property type="entry name" value="HAD_sf"/>
</dbReference>
<dbReference type="AlphaFoldDB" id="A0A0R3LTY5"/>
<dbReference type="InterPro" id="IPR036412">
    <property type="entry name" value="HAD-like_sf"/>
</dbReference>
<dbReference type="Gene3D" id="1.10.150.240">
    <property type="entry name" value="Putative phosphatase, domain 2"/>
    <property type="match status" value="1"/>
</dbReference>
<dbReference type="Proteomes" id="UP000050863">
    <property type="component" value="Unassembled WGS sequence"/>
</dbReference>
<protein>
    <submittedName>
        <fullName evidence="1">Phosphatase</fullName>
    </submittedName>
</protein>